<dbReference type="RefSeq" id="YP_009134118.1">
    <property type="nucleotide sequence ID" value="NC_026926.1"/>
</dbReference>
<evidence type="ECO:0000256" key="1">
    <source>
        <dbReference type="SAM" id="MobiDB-lite"/>
    </source>
</evidence>
<sequence>MSSQEIKGNLARLLATENLIVEHRRVATASFDVDRRVLTLPNWDKASSTVYDMLVGHEVGHALFTPNKDWRDVADCPKDFVNVIEDARIEKLMKRKYPGLRKSFAGGYKELNDADFFGIDGEDFNTFSLIDRINLHFKIGASAMVPFSIEEQLFVARTDVAETFEEVLQIAVDVFNFSKQEQEEEQEETPQEMPANETSSASQEDVEQQETDNQEQPKQENTTSSGQEQSGIGEEDEEESEEGSKTQDSFNEAARGLTDRYSNDPVYVEIPDSVDLPTFVADWTEVHDWIDEYRNNFLGKNEGDDYYNPYETVDKSYVEFRKQSQKEVNYLVKEFECRKSADAYARAGQSKTGVLDTSKLHTYKYNEDLFKKVTVIPDGKNHGLIFLLDWSGSMQNEILSTVKQLLNLTAFCKKVQIPFEVYAFTNEFYTVRRIKNGVNEYVSNDEYFAKNGCMEGKIFLPKDMFHLMNFVSSRSNSKDYERMCLNLYREAYIFVYACSYQSTIGIGLSGTPLNEGIVMLNYIIPQFKKQNDLQKVNVCVLSDGEACQSSYGRELYSDHKDEFYIRPRRLDYRSVLRDRTTGRVYAMNDTWSDMTNIFIQQLRDRNPGVNVLGFRIMSSGGLSNFVSIYGNISYYDQVQKQWRKSKSAVVPFPKSYTALYVISNNAVESDVDFDVETGAKKGEISRAFKKMLGSKSANKKLLNSFIEYVA</sequence>
<evidence type="ECO:0000313" key="3">
    <source>
        <dbReference type="Proteomes" id="UP000033008"/>
    </source>
</evidence>
<dbReference type="OrthoDB" id="4844at10239"/>
<gene>
    <name evidence="2" type="ORF">Syn7803US103_136</name>
</gene>
<dbReference type="EMBL" id="KJ019069">
    <property type="protein sequence ID" value="AIX24031.1"/>
    <property type="molecule type" value="Genomic_DNA"/>
</dbReference>
<dbReference type="KEGG" id="vg:24171314"/>
<name>A0A0E3FB86_9CAUD</name>
<dbReference type="GeneID" id="24171314"/>
<proteinExistence type="predicted"/>
<dbReference type="Proteomes" id="UP000033008">
    <property type="component" value="Segment"/>
</dbReference>
<feature type="region of interest" description="Disordered" evidence="1">
    <location>
        <begin position="180"/>
        <end position="249"/>
    </location>
</feature>
<reference evidence="2 3" key="1">
    <citation type="submission" date="2013-12" db="EMBL/GenBank/DDBJ databases">
        <title>Ecological redundancy of diverse viral populations within a natural community.</title>
        <authorList>
            <person name="Gregory A.C."/>
            <person name="LaButti K."/>
            <person name="Copeland A."/>
            <person name="Woyke T."/>
            <person name="Sullivan M.B."/>
        </authorList>
    </citation>
    <scope>NUCLEOTIDE SEQUENCE [LARGE SCALE GENOMIC DNA]</scope>
    <source>
        <strain evidence="2">Syn7803US103</strain>
    </source>
</reference>
<feature type="compositionally biased region" description="Polar residues" evidence="1">
    <location>
        <begin position="214"/>
        <end position="223"/>
    </location>
</feature>
<feature type="compositionally biased region" description="Acidic residues" evidence="1">
    <location>
        <begin position="204"/>
        <end position="213"/>
    </location>
</feature>
<protein>
    <submittedName>
        <fullName evidence="2">Peptidase</fullName>
    </submittedName>
</protein>
<organism evidence="2 3">
    <name type="scientific">Synechococcus phage ACG-2014j</name>
    <dbReference type="NCBI Taxonomy" id="1493514"/>
    <lineage>
        <taxon>Viruses</taxon>
        <taxon>Duplodnaviria</taxon>
        <taxon>Heunggongvirae</taxon>
        <taxon>Uroviricota</taxon>
        <taxon>Caudoviricetes</taxon>
        <taxon>Pantevenvirales</taxon>
        <taxon>Kyanoviridae</taxon>
        <taxon>Potamoivirus</taxon>
        <taxon>Potamoivirus tusconj</taxon>
    </lineage>
</organism>
<evidence type="ECO:0000313" key="2">
    <source>
        <dbReference type="EMBL" id="AIX24031.1"/>
    </source>
</evidence>
<accession>A0A0E3FB86</accession>